<dbReference type="RefSeq" id="WP_039742107.1">
    <property type="nucleotide sequence ID" value="NZ_JTCM02000101.1"/>
</dbReference>
<evidence type="ECO:0000259" key="1">
    <source>
        <dbReference type="Pfam" id="PF13464"/>
    </source>
</evidence>
<organism evidence="2 3">
    <name type="scientific">Hassallia byssoidea VB512170</name>
    <dbReference type="NCBI Taxonomy" id="1304833"/>
    <lineage>
        <taxon>Bacteria</taxon>
        <taxon>Bacillati</taxon>
        <taxon>Cyanobacteriota</taxon>
        <taxon>Cyanophyceae</taxon>
        <taxon>Nostocales</taxon>
        <taxon>Tolypothrichaceae</taxon>
        <taxon>Hassallia</taxon>
    </lineage>
</organism>
<feature type="domain" description="Cytoskeleton protein RodZ-like C-terminal" evidence="1">
    <location>
        <begin position="186"/>
        <end position="253"/>
    </location>
</feature>
<accession>A0A846HHW2</accession>
<evidence type="ECO:0000313" key="3">
    <source>
        <dbReference type="Proteomes" id="UP000031549"/>
    </source>
</evidence>
<name>A0A846HHW2_9CYAN</name>
<reference evidence="2 3" key="1">
    <citation type="journal article" date="2015" name="Genome Announc.">
        <title>Draft Genome Sequence of Cyanobacterium Hassallia byssoidea Strain VB512170, Isolated from Monuments in India.</title>
        <authorList>
            <person name="Singh D."/>
            <person name="Chandrababunaidu M.M."/>
            <person name="Panda A."/>
            <person name="Sen D."/>
            <person name="Bhattacharyya S."/>
            <person name="Adhikary S.P."/>
            <person name="Tripathy S."/>
        </authorList>
    </citation>
    <scope>NUCLEOTIDE SEQUENCE [LARGE SCALE GENOMIC DNA]</scope>
    <source>
        <strain evidence="2 3">VB512170</strain>
    </source>
</reference>
<sequence>MKWQKSKDDNQPIVSADQLRAEKLAELGGQLWVKRTEQNLSLDEMVVLTMIPRRLLQAIEEGNLDDLPEPIYIRGLIRQFADALGLDGAEFAKSFPVGSNRVNLTPGWKPTPFGQLLRPFHLYVLYIALIVCSVSGLSQLLNNAAIEANNSQSTEKAQIKPKQTPTVQIQPVSNISSNGQAVQIGVTLKEKSWIRVVADGKTEFEGELPEGTQRTWKAQDQLTVKAGNAGGVLVSVNKEEAKPMGDSGKVKEVIVAAKAGT</sequence>
<dbReference type="InterPro" id="IPR025194">
    <property type="entry name" value="RodZ-like_C"/>
</dbReference>
<gene>
    <name evidence="2" type="ORF">PI95_027885</name>
</gene>
<dbReference type="EMBL" id="JTCM02000101">
    <property type="protein sequence ID" value="NEU76244.1"/>
    <property type="molecule type" value="Genomic_DNA"/>
</dbReference>
<dbReference type="Pfam" id="PF13464">
    <property type="entry name" value="RodZ_C"/>
    <property type="match status" value="1"/>
</dbReference>
<dbReference type="InterPro" id="IPR050400">
    <property type="entry name" value="Bact_Cytoskel_RodZ"/>
</dbReference>
<dbReference type="GO" id="GO:0003677">
    <property type="term" value="F:DNA binding"/>
    <property type="evidence" value="ECO:0007669"/>
    <property type="project" value="InterPro"/>
</dbReference>
<proteinExistence type="predicted"/>
<dbReference type="InterPro" id="IPR010982">
    <property type="entry name" value="Lambda_DNA-bd_dom_sf"/>
</dbReference>
<dbReference type="Gene3D" id="1.10.260.40">
    <property type="entry name" value="lambda repressor-like DNA-binding domains"/>
    <property type="match status" value="1"/>
</dbReference>
<dbReference type="PANTHER" id="PTHR34475">
    <property type="match status" value="1"/>
</dbReference>
<evidence type="ECO:0000313" key="2">
    <source>
        <dbReference type="EMBL" id="NEU76244.1"/>
    </source>
</evidence>
<protein>
    <submittedName>
        <fullName evidence="2">Helix-turn-helix domain-containing protein</fullName>
    </submittedName>
</protein>
<dbReference type="Proteomes" id="UP000031549">
    <property type="component" value="Unassembled WGS sequence"/>
</dbReference>
<comment type="caution">
    <text evidence="2">The sequence shown here is derived from an EMBL/GenBank/DDBJ whole genome shotgun (WGS) entry which is preliminary data.</text>
</comment>
<dbReference type="AlphaFoldDB" id="A0A846HHW2"/>
<dbReference type="PANTHER" id="PTHR34475:SF1">
    <property type="entry name" value="CYTOSKELETON PROTEIN RODZ"/>
    <property type="match status" value="1"/>
</dbReference>
<dbReference type="Pfam" id="PF13413">
    <property type="entry name" value="HTH_25"/>
    <property type="match status" value="1"/>
</dbReference>
<keyword evidence="3" id="KW-1185">Reference proteome</keyword>